<dbReference type="InterPro" id="IPR036640">
    <property type="entry name" value="ABC1_TM_sf"/>
</dbReference>
<keyword evidence="3 8" id="KW-0812">Transmembrane</keyword>
<evidence type="ECO:0000256" key="1">
    <source>
        <dbReference type="ARBA" id="ARBA00004651"/>
    </source>
</evidence>
<evidence type="ECO:0000256" key="5">
    <source>
        <dbReference type="ARBA" id="ARBA00022840"/>
    </source>
</evidence>
<evidence type="ECO:0000256" key="4">
    <source>
        <dbReference type="ARBA" id="ARBA00022741"/>
    </source>
</evidence>
<evidence type="ECO:0000256" key="2">
    <source>
        <dbReference type="ARBA" id="ARBA00022448"/>
    </source>
</evidence>
<dbReference type="SUPFAM" id="SSF90123">
    <property type="entry name" value="ABC transporter transmembrane region"/>
    <property type="match status" value="1"/>
</dbReference>
<dbReference type="Gene3D" id="3.40.50.300">
    <property type="entry name" value="P-loop containing nucleotide triphosphate hydrolases"/>
    <property type="match status" value="1"/>
</dbReference>
<dbReference type="GO" id="GO:0005886">
    <property type="term" value="C:plasma membrane"/>
    <property type="evidence" value="ECO:0007669"/>
    <property type="project" value="UniProtKB-SubCell"/>
</dbReference>
<dbReference type="PROSITE" id="PS50929">
    <property type="entry name" value="ABC_TM1F"/>
    <property type="match status" value="1"/>
</dbReference>
<dbReference type="PROSITE" id="PS00211">
    <property type="entry name" value="ABC_TRANSPORTER_1"/>
    <property type="match status" value="1"/>
</dbReference>
<dbReference type="InterPro" id="IPR003439">
    <property type="entry name" value="ABC_transporter-like_ATP-bd"/>
</dbReference>
<dbReference type="Proteomes" id="UP000295063">
    <property type="component" value="Unassembled WGS sequence"/>
</dbReference>
<feature type="transmembrane region" description="Helical" evidence="8">
    <location>
        <begin position="24"/>
        <end position="45"/>
    </location>
</feature>
<dbReference type="OrthoDB" id="9810134at2"/>
<keyword evidence="7 8" id="KW-0472">Membrane</keyword>
<dbReference type="Gene3D" id="1.20.1560.10">
    <property type="entry name" value="ABC transporter type 1, transmembrane domain"/>
    <property type="match status" value="1"/>
</dbReference>
<evidence type="ECO:0000256" key="6">
    <source>
        <dbReference type="ARBA" id="ARBA00022989"/>
    </source>
</evidence>
<dbReference type="InterPro" id="IPR011527">
    <property type="entry name" value="ABC1_TM_dom"/>
</dbReference>
<dbReference type="GO" id="GO:0005524">
    <property type="term" value="F:ATP binding"/>
    <property type="evidence" value="ECO:0007669"/>
    <property type="project" value="UniProtKB-KW"/>
</dbReference>
<proteinExistence type="predicted"/>
<feature type="transmembrane region" description="Helical" evidence="8">
    <location>
        <begin position="70"/>
        <end position="90"/>
    </location>
</feature>
<reference evidence="11 12" key="1">
    <citation type="submission" date="2019-03" db="EMBL/GenBank/DDBJ databases">
        <title>Genomic Encyclopedia of Type Strains, Phase IV (KMG-IV): sequencing the most valuable type-strain genomes for metagenomic binning, comparative biology and taxonomic classification.</title>
        <authorList>
            <person name="Goeker M."/>
        </authorList>
    </citation>
    <scope>NUCLEOTIDE SEQUENCE [LARGE SCALE GENOMIC DNA]</scope>
    <source>
        <strain evidence="11 12">DSM 15969</strain>
    </source>
</reference>
<dbReference type="Pfam" id="PF00005">
    <property type="entry name" value="ABC_tran"/>
    <property type="match status" value="1"/>
</dbReference>
<dbReference type="GO" id="GO:0016887">
    <property type="term" value="F:ATP hydrolysis activity"/>
    <property type="evidence" value="ECO:0007669"/>
    <property type="project" value="InterPro"/>
</dbReference>
<dbReference type="SMART" id="SM00382">
    <property type="entry name" value="AAA"/>
    <property type="match status" value="1"/>
</dbReference>
<dbReference type="AlphaFoldDB" id="A0A4R1PXG5"/>
<evidence type="ECO:0000259" key="9">
    <source>
        <dbReference type="PROSITE" id="PS50893"/>
    </source>
</evidence>
<comment type="caution">
    <text evidence="11">The sequence shown here is derived from an EMBL/GenBank/DDBJ whole genome shotgun (WGS) entry which is preliminary data.</text>
</comment>
<accession>A0A4R1PXG5</accession>
<gene>
    <name evidence="11" type="ORF">EV210_114109</name>
</gene>
<evidence type="ECO:0000313" key="11">
    <source>
        <dbReference type="EMBL" id="TCL35091.1"/>
    </source>
</evidence>
<keyword evidence="2" id="KW-0813">Transport</keyword>
<dbReference type="Pfam" id="PF06472">
    <property type="entry name" value="ABC_membrane_2"/>
    <property type="match status" value="1"/>
</dbReference>
<evidence type="ECO:0000256" key="3">
    <source>
        <dbReference type="ARBA" id="ARBA00022692"/>
    </source>
</evidence>
<name>A0A4R1PXG5_9FIRM</name>
<dbReference type="InterPro" id="IPR003593">
    <property type="entry name" value="AAA+_ATPase"/>
</dbReference>
<dbReference type="GO" id="GO:0140359">
    <property type="term" value="F:ABC-type transporter activity"/>
    <property type="evidence" value="ECO:0007669"/>
    <property type="project" value="InterPro"/>
</dbReference>
<feature type="transmembrane region" description="Helical" evidence="8">
    <location>
        <begin position="272"/>
        <end position="290"/>
    </location>
</feature>
<comment type="subcellular location">
    <subcellularLocation>
        <location evidence="1">Cell membrane</location>
        <topology evidence="1">Multi-pass membrane protein</topology>
    </subcellularLocation>
</comment>
<keyword evidence="4" id="KW-0547">Nucleotide-binding</keyword>
<evidence type="ECO:0000313" key="12">
    <source>
        <dbReference type="Proteomes" id="UP000295063"/>
    </source>
</evidence>
<dbReference type="PANTHER" id="PTHR11384">
    <property type="entry name" value="ATP-BINDING CASSETTE, SUB-FAMILY D MEMBER"/>
    <property type="match status" value="1"/>
</dbReference>
<dbReference type="InterPro" id="IPR017871">
    <property type="entry name" value="ABC_transporter-like_CS"/>
</dbReference>
<organism evidence="11 12">
    <name type="scientific">Anaerospora hongkongensis</name>
    <dbReference type="NCBI Taxonomy" id="244830"/>
    <lineage>
        <taxon>Bacteria</taxon>
        <taxon>Bacillati</taxon>
        <taxon>Bacillota</taxon>
        <taxon>Negativicutes</taxon>
        <taxon>Selenomonadales</taxon>
        <taxon>Sporomusaceae</taxon>
        <taxon>Anaerospora</taxon>
    </lineage>
</organism>
<keyword evidence="6 8" id="KW-1133">Transmembrane helix</keyword>
<dbReference type="PANTHER" id="PTHR11384:SF59">
    <property type="entry name" value="LYSOSOMAL COBALAMIN TRANSPORTER ABCD4"/>
    <property type="match status" value="1"/>
</dbReference>
<feature type="transmembrane region" description="Helical" evidence="8">
    <location>
        <begin position="184"/>
        <end position="204"/>
    </location>
</feature>
<protein>
    <submittedName>
        <fullName evidence="11">Putative ATP-binding cassette transporter</fullName>
    </submittedName>
</protein>
<feature type="domain" description="ABC transmembrane type-1" evidence="10">
    <location>
        <begin position="33"/>
        <end position="331"/>
    </location>
</feature>
<keyword evidence="12" id="KW-1185">Reference proteome</keyword>
<dbReference type="RefSeq" id="WP_132082797.1">
    <property type="nucleotide sequence ID" value="NZ_SLUI01000014.1"/>
</dbReference>
<evidence type="ECO:0000256" key="8">
    <source>
        <dbReference type="SAM" id="Phobius"/>
    </source>
</evidence>
<dbReference type="PROSITE" id="PS50893">
    <property type="entry name" value="ABC_TRANSPORTER_2"/>
    <property type="match status" value="1"/>
</dbReference>
<feature type="domain" description="ABC transporter" evidence="9">
    <location>
        <begin position="354"/>
        <end position="572"/>
    </location>
</feature>
<sequence length="572" mass="66590">MRRGAVLRSAWAIARSYWFSEEKWSAWLLLISVIGLNLVLVYITVQLNLWQGDFYQVIQNYNQAGFVKSIQIYAVLATVFIVVKGYQLYARMLLHNRWRRWLTERYLTKWLQKKTYYRLQLMMGNEADNPDQRISEDVELFVMLTLRLSVDFLQDAVTIFSFVLILWNLSGVITITAANYTFVIYGYLVWLAFGYAIIGTYWTLQTGRPLVRLEYVQQRYEADFRFSLVRIRENAESIALYNGENKERQSCLRHFNYIVTNFMQIIAVRKRLMWLTTAYSQVAVIFSILVSSPRYFLGEIHLGQMFQVVDAYHHVQSGFSFIIDSFTRLAQWRAVVNRLNNFLTYMETVQSKNLQQRDMVYKANRNCFCAERVQVFQPDGHNLVSDLFLTIRRGDRIVITGPSGCGKSTVLRTFAGIWPFAGGELQLPAEAKIMFVPQKSYMPIDTLREVLVYPGLVQPVSDRELQEVLIACRLTYLTDKLNDVQDWGQVLSLGEQQRIAFARMILQKPDWLFLDEATSALDEEAEQTVYELVCRVLGQTAIISVGHRKTLLKYHTQRLSLQEKGGWTLNKC</sequence>
<keyword evidence="5 11" id="KW-0067">ATP-binding</keyword>
<dbReference type="SUPFAM" id="SSF52540">
    <property type="entry name" value="P-loop containing nucleoside triphosphate hydrolases"/>
    <property type="match status" value="1"/>
</dbReference>
<dbReference type="EMBL" id="SLUI01000014">
    <property type="protein sequence ID" value="TCL35091.1"/>
    <property type="molecule type" value="Genomic_DNA"/>
</dbReference>
<dbReference type="InterPro" id="IPR027417">
    <property type="entry name" value="P-loop_NTPase"/>
</dbReference>
<evidence type="ECO:0000259" key="10">
    <source>
        <dbReference type="PROSITE" id="PS50929"/>
    </source>
</evidence>
<dbReference type="CDD" id="cd03223">
    <property type="entry name" value="ABCD_peroxisomal_ALDP"/>
    <property type="match status" value="1"/>
</dbReference>
<evidence type="ECO:0000256" key="7">
    <source>
        <dbReference type="ARBA" id="ARBA00023136"/>
    </source>
</evidence>
<feature type="transmembrane region" description="Helical" evidence="8">
    <location>
        <begin position="156"/>
        <end position="178"/>
    </location>
</feature>
<dbReference type="InterPro" id="IPR050835">
    <property type="entry name" value="ABC_transporter_sub-D"/>
</dbReference>